<dbReference type="Gene3D" id="2.30.42.10">
    <property type="match status" value="1"/>
</dbReference>
<dbReference type="Pfam" id="PF00595">
    <property type="entry name" value="PDZ"/>
    <property type="match status" value="1"/>
</dbReference>
<dbReference type="GO" id="GO:0005198">
    <property type="term" value="F:structural molecule activity"/>
    <property type="evidence" value="ECO:0007669"/>
    <property type="project" value="InterPro"/>
</dbReference>
<dbReference type="AlphaFoldDB" id="A0AAJ7WIY7"/>
<dbReference type="Proteomes" id="UP000694867">
    <property type="component" value="Unplaced"/>
</dbReference>
<keyword evidence="6" id="KW-1185">Reference proteome</keyword>
<evidence type="ECO:0000256" key="2">
    <source>
        <dbReference type="ARBA" id="ARBA00010798"/>
    </source>
</evidence>
<dbReference type="KEGG" id="goe:100908198"/>
<dbReference type="GO" id="GO:0005856">
    <property type="term" value="C:cytoskeleton"/>
    <property type="evidence" value="ECO:0007669"/>
    <property type="project" value="UniProtKB-SubCell"/>
</dbReference>
<feature type="domain" description="PDZ" evidence="5">
    <location>
        <begin position="67"/>
        <end position="148"/>
    </location>
</feature>
<dbReference type="GeneID" id="100908198"/>
<dbReference type="PROSITE" id="PS50106">
    <property type="entry name" value="PDZ"/>
    <property type="match status" value="1"/>
</dbReference>
<dbReference type="Pfam" id="PF23012">
    <property type="entry name" value="Syntrophin_4th"/>
    <property type="match status" value="1"/>
</dbReference>
<reference evidence="7" key="1">
    <citation type="submission" date="2025-08" db="UniProtKB">
        <authorList>
            <consortium name="RefSeq"/>
        </authorList>
    </citation>
    <scope>IDENTIFICATION</scope>
</reference>
<protein>
    <submittedName>
        <fullName evidence="7">Gamma-2-syntrophin</fullName>
    </submittedName>
</protein>
<dbReference type="InterPro" id="IPR015482">
    <property type="entry name" value="Syntrophin"/>
</dbReference>
<comment type="subcellular location">
    <subcellularLocation>
        <location evidence="1">Cytoplasm</location>
        <location evidence="1">Cytoskeleton</location>
    </subcellularLocation>
</comment>
<dbReference type="SMART" id="SM00228">
    <property type="entry name" value="PDZ"/>
    <property type="match status" value="1"/>
</dbReference>
<evidence type="ECO:0000313" key="7">
    <source>
        <dbReference type="RefSeq" id="XP_028968821.1"/>
    </source>
</evidence>
<dbReference type="SUPFAM" id="SSF50729">
    <property type="entry name" value="PH domain-like"/>
    <property type="match status" value="1"/>
</dbReference>
<sequence>MCSFLGAPAITSDTERVSLQMKPTKMFVCSANGKKRLNVQLELRDHSLLIVPNGDSNRYSVPNKERVITLSRKPEGGFGVAIKGGREHNLPIIISKILRQDSSSIKLYVGDAILKVNDTPTRGLSREQATELLRSSGDKVVLTVKHYKEVAALLKKDEEQGKCLELSFAYVQEMEEQRAFKLQASNSKDETVVQCSDKGNREMWLKLIHAAVQRCNDQGIEGLNKNLEEANKVHWMDWISKKCYFPWNRQRTLPLFLAFKGGSVFQFDRAPVSLAQFEECQVVYKAYQCSLLPDTDCIDMAVALRHYVLETPHHCIRFSLNATVSAALERSWALCTYLSVITLSSRTFSVHFEGKAASLTIDWNMGFALYDIASKEYLWKYGFVQYRSSSHDGSKVKMVFGLKDTGRKSEVNRTVSLTSEALAKQLVFCINAFLSSKSAAPFQ</sequence>
<dbReference type="InterPro" id="IPR055108">
    <property type="entry name" value="Syntrophin_4th"/>
</dbReference>
<evidence type="ECO:0000256" key="3">
    <source>
        <dbReference type="ARBA" id="ARBA00022490"/>
    </source>
</evidence>
<dbReference type="RefSeq" id="XP_028968821.1">
    <property type="nucleotide sequence ID" value="XM_029112988.1"/>
</dbReference>
<dbReference type="GO" id="GO:0016010">
    <property type="term" value="C:dystrophin-associated glycoprotein complex"/>
    <property type="evidence" value="ECO:0007669"/>
    <property type="project" value="TreeGrafter"/>
</dbReference>
<dbReference type="SUPFAM" id="SSF50156">
    <property type="entry name" value="PDZ domain-like"/>
    <property type="match status" value="1"/>
</dbReference>
<dbReference type="PANTHER" id="PTHR10554:SF1">
    <property type="entry name" value="FI16515P1"/>
    <property type="match status" value="1"/>
</dbReference>
<dbReference type="PANTHER" id="PTHR10554">
    <property type="entry name" value="SYNTROPHIN"/>
    <property type="match status" value="1"/>
</dbReference>
<evidence type="ECO:0000256" key="1">
    <source>
        <dbReference type="ARBA" id="ARBA00004245"/>
    </source>
</evidence>
<name>A0AAJ7WIY7_9ACAR</name>
<comment type="similarity">
    <text evidence="2">Belongs to the syntrophin family.</text>
</comment>
<gene>
    <name evidence="7" type="primary">LOC100908198</name>
</gene>
<keyword evidence="4" id="KW-0206">Cytoskeleton</keyword>
<evidence type="ECO:0000259" key="5">
    <source>
        <dbReference type="PROSITE" id="PS50106"/>
    </source>
</evidence>
<keyword evidence="3" id="KW-0963">Cytoplasm</keyword>
<evidence type="ECO:0000256" key="4">
    <source>
        <dbReference type="ARBA" id="ARBA00023212"/>
    </source>
</evidence>
<organism evidence="6 7">
    <name type="scientific">Galendromus occidentalis</name>
    <name type="common">western predatory mite</name>
    <dbReference type="NCBI Taxonomy" id="34638"/>
    <lineage>
        <taxon>Eukaryota</taxon>
        <taxon>Metazoa</taxon>
        <taxon>Ecdysozoa</taxon>
        <taxon>Arthropoda</taxon>
        <taxon>Chelicerata</taxon>
        <taxon>Arachnida</taxon>
        <taxon>Acari</taxon>
        <taxon>Parasitiformes</taxon>
        <taxon>Mesostigmata</taxon>
        <taxon>Gamasina</taxon>
        <taxon>Phytoseioidea</taxon>
        <taxon>Phytoseiidae</taxon>
        <taxon>Typhlodrominae</taxon>
        <taxon>Galendromus</taxon>
    </lineage>
</organism>
<accession>A0AAJ7WIY7</accession>
<proteinExistence type="inferred from homology"/>
<dbReference type="InterPro" id="IPR001478">
    <property type="entry name" value="PDZ"/>
</dbReference>
<evidence type="ECO:0000313" key="6">
    <source>
        <dbReference type="Proteomes" id="UP000694867"/>
    </source>
</evidence>
<dbReference type="InterPro" id="IPR036034">
    <property type="entry name" value="PDZ_sf"/>
</dbReference>